<sequence>RDIGTNLPTLLNAIVAVLPPDRSTMLRIGMTNPPFILEHLKEIAAVLNHPCVYTFLHVPVQSGSDPVLT</sequence>
<feature type="non-terminal residue" evidence="2">
    <location>
        <position position="1"/>
    </location>
</feature>
<organism evidence="2 3">
    <name type="scientific">Papaver nudicaule</name>
    <name type="common">Iceland poppy</name>
    <dbReference type="NCBI Taxonomy" id="74823"/>
    <lineage>
        <taxon>Eukaryota</taxon>
        <taxon>Viridiplantae</taxon>
        <taxon>Streptophyta</taxon>
        <taxon>Embryophyta</taxon>
        <taxon>Tracheophyta</taxon>
        <taxon>Spermatophyta</taxon>
        <taxon>Magnoliopsida</taxon>
        <taxon>Ranunculales</taxon>
        <taxon>Papaveraceae</taxon>
        <taxon>Papaveroideae</taxon>
        <taxon>Papaver</taxon>
    </lineage>
</organism>
<reference evidence="2" key="1">
    <citation type="submission" date="2022-03" db="EMBL/GenBank/DDBJ databases">
        <title>A functionally conserved STORR gene fusion in Papaver species that diverged 16.8 million years ago.</title>
        <authorList>
            <person name="Catania T."/>
        </authorList>
    </citation>
    <scope>NUCLEOTIDE SEQUENCE</scope>
    <source>
        <strain evidence="2">S-191538</strain>
    </source>
</reference>
<dbReference type="InterPro" id="IPR023404">
    <property type="entry name" value="rSAM_horseshoe"/>
</dbReference>
<dbReference type="Gene3D" id="3.80.30.20">
    <property type="entry name" value="tm_1862 like domain"/>
    <property type="match status" value="1"/>
</dbReference>
<protein>
    <submittedName>
        <fullName evidence="2">Uncharacterized protein</fullName>
    </submittedName>
</protein>
<gene>
    <name evidence="2" type="ORF">MKW94_003482</name>
</gene>
<keyword evidence="1" id="KW-0808">Transferase</keyword>
<name>A0AA41VG87_PAPNU</name>
<dbReference type="Proteomes" id="UP001177140">
    <property type="component" value="Unassembled WGS sequence"/>
</dbReference>
<keyword evidence="3" id="KW-1185">Reference proteome</keyword>
<dbReference type="GO" id="GO:0005783">
    <property type="term" value="C:endoplasmic reticulum"/>
    <property type="evidence" value="ECO:0007669"/>
    <property type="project" value="TreeGrafter"/>
</dbReference>
<dbReference type="AlphaFoldDB" id="A0AA41VG87"/>
<dbReference type="EMBL" id="JAJJMA010215517">
    <property type="protein sequence ID" value="MCL7040691.1"/>
    <property type="molecule type" value="Genomic_DNA"/>
</dbReference>
<evidence type="ECO:0000313" key="3">
    <source>
        <dbReference type="Proteomes" id="UP001177140"/>
    </source>
</evidence>
<comment type="caution">
    <text evidence="2">The sequence shown here is derived from an EMBL/GenBank/DDBJ whole genome shotgun (WGS) entry which is preliminary data.</text>
</comment>
<proteinExistence type="predicted"/>
<evidence type="ECO:0000313" key="2">
    <source>
        <dbReference type="EMBL" id="MCL7040691.1"/>
    </source>
</evidence>
<dbReference type="GO" id="GO:0035598">
    <property type="term" value="F:tRNA (N(6)-L-threonylcarbamoyladenosine(37)-C(2))-methylthiotransferase activity"/>
    <property type="evidence" value="ECO:0007669"/>
    <property type="project" value="TreeGrafter"/>
</dbReference>
<feature type="non-terminal residue" evidence="2">
    <location>
        <position position="69"/>
    </location>
</feature>
<accession>A0AA41VG87</accession>
<evidence type="ECO:0000256" key="1">
    <source>
        <dbReference type="ARBA" id="ARBA00022679"/>
    </source>
</evidence>
<dbReference type="PANTHER" id="PTHR11918">
    <property type="entry name" value="RADICAL SAM PROTEINS"/>
    <property type="match status" value="1"/>
</dbReference>
<dbReference type="PANTHER" id="PTHR11918:SF45">
    <property type="entry name" value="THREONYLCARBAMOYLADENOSINE TRNA METHYLTHIOTRANSFERASE"/>
    <property type="match status" value="1"/>
</dbReference>